<evidence type="ECO:0000313" key="2">
    <source>
        <dbReference type="Proteomes" id="UP000242592"/>
    </source>
</evidence>
<dbReference type="OrthoDB" id="47382at2"/>
<sequence length="133" mass="15378">MPFHYTIEIFVNEIKAKNILHNPVIKELANKNNTILEYEDNKLRLICAENQDLDEELVKKILATLKGAVKAKAYLIDGKSRIEIFNGTLDPKNPFGRAKDDISERTIESLEEDETVHIDDDLEDFLNYNEDEE</sequence>
<protein>
    <submittedName>
        <fullName evidence="1">Uncharacterized protein</fullName>
    </submittedName>
</protein>
<name>A0A1M5SS42_9BACT</name>
<keyword evidence="2" id="KW-1185">Reference proteome</keyword>
<organism evidence="1 2">
    <name type="scientific">Thermosipho atlanticus DSM 15807</name>
    <dbReference type="NCBI Taxonomy" id="1123380"/>
    <lineage>
        <taxon>Bacteria</taxon>
        <taxon>Thermotogati</taxon>
        <taxon>Thermotogota</taxon>
        <taxon>Thermotogae</taxon>
        <taxon>Thermotogales</taxon>
        <taxon>Fervidobacteriaceae</taxon>
        <taxon>Thermosipho</taxon>
    </lineage>
</organism>
<accession>A0A1M5SS42</accession>
<gene>
    <name evidence="1" type="ORF">SAMN02745199_1017</name>
</gene>
<dbReference type="RefSeq" id="WP_073072910.1">
    <property type="nucleotide sequence ID" value="NZ_FQXN01000003.1"/>
</dbReference>
<reference evidence="2" key="1">
    <citation type="submission" date="2016-11" db="EMBL/GenBank/DDBJ databases">
        <authorList>
            <person name="Varghese N."/>
            <person name="Submissions S."/>
        </authorList>
    </citation>
    <scope>NUCLEOTIDE SEQUENCE [LARGE SCALE GENOMIC DNA]</scope>
    <source>
        <strain evidence="2">DSM 15807</strain>
    </source>
</reference>
<dbReference type="Proteomes" id="UP000242592">
    <property type="component" value="Unassembled WGS sequence"/>
</dbReference>
<dbReference type="STRING" id="1123380.SAMN02745199_1017"/>
<evidence type="ECO:0000313" key="1">
    <source>
        <dbReference type="EMBL" id="SHH40793.1"/>
    </source>
</evidence>
<dbReference type="EMBL" id="FQXN01000003">
    <property type="protein sequence ID" value="SHH40793.1"/>
    <property type="molecule type" value="Genomic_DNA"/>
</dbReference>
<dbReference type="AlphaFoldDB" id="A0A1M5SS42"/>
<proteinExistence type="predicted"/>